<dbReference type="PANTHER" id="PTHR30353">
    <property type="entry name" value="INNER MEMBRANE PROTEIN DEDA-RELATED"/>
    <property type="match status" value="1"/>
</dbReference>
<evidence type="ECO:0000256" key="5">
    <source>
        <dbReference type="ARBA" id="ARBA00022989"/>
    </source>
</evidence>
<evidence type="ECO:0000256" key="4">
    <source>
        <dbReference type="ARBA" id="ARBA00022692"/>
    </source>
</evidence>
<dbReference type="OrthoDB" id="9813426at2"/>
<accession>A0A371P3G3</accession>
<dbReference type="EMBL" id="QUBR01000002">
    <property type="protein sequence ID" value="REK70494.1"/>
    <property type="molecule type" value="Genomic_DNA"/>
</dbReference>
<evidence type="ECO:0000256" key="1">
    <source>
        <dbReference type="ARBA" id="ARBA00004651"/>
    </source>
</evidence>
<comment type="caution">
    <text evidence="7">Lacks conserved residue(s) required for the propagation of feature annotation.</text>
</comment>
<dbReference type="PANTHER" id="PTHR30353:SF0">
    <property type="entry name" value="TRANSMEMBRANE PROTEIN"/>
    <property type="match status" value="1"/>
</dbReference>
<comment type="subcellular location">
    <subcellularLocation>
        <location evidence="1 7">Cell membrane</location>
        <topology evidence="1 7">Multi-pass membrane protein</topology>
    </subcellularLocation>
</comment>
<proteinExistence type="inferred from homology"/>
<evidence type="ECO:0000313" key="9">
    <source>
        <dbReference type="EMBL" id="REK70494.1"/>
    </source>
</evidence>
<keyword evidence="4 7" id="KW-0812">Transmembrane</keyword>
<gene>
    <name evidence="9" type="ORF">DX116_15300</name>
</gene>
<reference evidence="9 10" key="1">
    <citation type="submission" date="2018-08" db="EMBL/GenBank/DDBJ databases">
        <title>Aeromicrobium sp. M2KJ-4, whole genome shotgun sequence.</title>
        <authorList>
            <person name="Tuo L."/>
        </authorList>
    </citation>
    <scope>NUCLEOTIDE SEQUENCE [LARGE SCALE GENOMIC DNA]</scope>
    <source>
        <strain evidence="9 10">M2KJ-4</strain>
    </source>
</reference>
<dbReference type="InterPro" id="IPR032818">
    <property type="entry name" value="DedA-like"/>
</dbReference>
<name>A0A371P3G3_9ACTN</name>
<protein>
    <submittedName>
        <fullName evidence="9">DedA family protein</fullName>
    </submittedName>
</protein>
<keyword evidence="6 7" id="KW-0472">Membrane</keyword>
<feature type="transmembrane region" description="Helical" evidence="7">
    <location>
        <begin position="145"/>
        <end position="165"/>
    </location>
</feature>
<dbReference type="AlphaFoldDB" id="A0A371P3G3"/>
<dbReference type="Pfam" id="PF09335">
    <property type="entry name" value="VTT_dom"/>
    <property type="match status" value="1"/>
</dbReference>
<evidence type="ECO:0000313" key="10">
    <source>
        <dbReference type="Proteomes" id="UP000265581"/>
    </source>
</evidence>
<keyword evidence="5 7" id="KW-1133">Transmembrane helix</keyword>
<dbReference type="Proteomes" id="UP000265581">
    <property type="component" value="Unassembled WGS sequence"/>
</dbReference>
<evidence type="ECO:0000259" key="8">
    <source>
        <dbReference type="Pfam" id="PF09335"/>
    </source>
</evidence>
<evidence type="ECO:0000256" key="2">
    <source>
        <dbReference type="ARBA" id="ARBA00010792"/>
    </source>
</evidence>
<comment type="caution">
    <text evidence="9">The sequence shown here is derived from an EMBL/GenBank/DDBJ whole genome shotgun (WGS) entry which is preliminary data.</text>
</comment>
<keyword evidence="10" id="KW-1185">Reference proteome</keyword>
<feature type="transmembrane region" description="Helical" evidence="7">
    <location>
        <begin position="42"/>
        <end position="72"/>
    </location>
</feature>
<evidence type="ECO:0000256" key="6">
    <source>
        <dbReference type="ARBA" id="ARBA00023136"/>
    </source>
</evidence>
<evidence type="ECO:0000256" key="3">
    <source>
        <dbReference type="ARBA" id="ARBA00022475"/>
    </source>
</evidence>
<feature type="domain" description="VTT" evidence="8">
    <location>
        <begin position="36"/>
        <end position="163"/>
    </location>
</feature>
<organism evidence="9 10">
    <name type="scientific">Aeromicrobium endophyticum</name>
    <dbReference type="NCBI Taxonomy" id="2292704"/>
    <lineage>
        <taxon>Bacteria</taxon>
        <taxon>Bacillati</taxon>
        <taxon>Actinomycetota</taxon>
        <taxon>Actinomycetes</taxon>
        <taxon>Propionibacteriales</taxon>
        <taxon>Nocardioidaceae</taxon>
        <taxon>Aeromicrobium</taxon>
    </lineage>
</organism>
<evidence type="ECO:0000256" key="7">
    <source>
        <dbReference type="RuleBase" id="RU367016"/>
    </source>
</evidence>
<keyword evidence="3 7" id="KW-1003">Cell membrane</keyword>
<dbReference type="InterPro" id="IPR032816">
    <property type="entry name" value="VTT_dom"/>
</dbReference>
<sequence length="213" mass="22712">MIALLTPLLLSLGPVALLLVMAVVFAETGLLLGFFLPGDSLLFLAGALVASHVIHVPIWLVAIGVFVAAAAGDQVGYLIGRRFGPTVFSRPDSRLFKQEHAERAQAFFTQHGQVAVIAARFVPVVRTFVPVVAGVGSMSRRRFTAYNLVGALLWAVGVVAAGYLFGGIDFVAAHIELITIAMASVSLVPATVEVIRRRRAHHPRPTGDQVAVR</sequence>
<dbReference type="GO" id="GO:0005886">
    <property type="term" value="C:plasma membrane"/>
    <property type="evidence" value="ECO:0007669"/>
    <property type="project" value="UniProtKB-SubCell"/>
</dbReference>
<dbReference type="RefSeq" id="WP_119705084.1">
    <property type="nucleotide sequence ID" value="NZ_JBHSOI010000002.1"/>
</dbReference>
<feature type="transmembrane region" description="Helical" evidence="7">
    <location>
        <begin position="171"/>
        <end position="195"/>
    </location>
</feature>
<comment type="similarity">
    <text evidence="2 7">Belongs to the DedA family.</text>
</comment>